<protein>
    <recommendedName>
        <fullName evidence="2">Carrier domain-containing protein</fullName>
    </recommendedName>
</protein>
<dbReference type="GO" id="GO:0031956">
    <property type="term" value="F:medium-chain fatty acid-CoA ligase activity"/>
    <property type="evidence" value="ECO:0007669"/>
    <property type="project" value="TreeGrafter"/>
</dbReference>
<dbReference type="InterPro" id="IPR036736">
    <property type="entry name" value="ACP-like_sf"/>
</dbReference>
<comment type="caution">
    <text evidence="3">The sequence shown here is derived from an EMBL/GenBank/DDBJ whole genome shotgun (WGS) entry which is preliminary data.</text>
</comment>
<dbReference type="SUPFAM" id="SSF56801">
    <property type="entry name" value="Acetyl-CoA synthetase-like"/>
    <property type="match status" value="2"/>
</dbReference>
<keyword evidence="4" id="KW-1185">Reference proteome</keyword>
<feature type="transmembrane region" description="Helical" evidence="1">
    <location>
        <begin position="542"/>
        <end position="567"/>
    </location>
</feature>
<keyword evidence="1" id="KW-0472">Membrane</keyword>
<dbReference type="SUPFAM" id="SSF51161">
    <property type="entry name" value="Trimeric LpxA-like enzymes"/>
    <property type="match status" value="3"/>
</dbReference>
<name>A0AAE0BLM1_9CHLO</name>
<dbReference type="InterPro" id="IPR045851">
    <property type="entry name" value="AMP-bd_C_sf"/>
</dbReference>
<sequence length="1291" mass="142852">MPFFDAQQFWDVLIEQSCTWYYAAPTMHMMILAAQPDDAQASIRLIVNAAGPLQHSLAESLREKFNKATVLPCYGMTECMPISSPPPNYALERPGTSGQAIGPELGIMDDNGNFLNPGQVGNIMVIGMPVMQGYEKTDNKDTFLQGWFKTGDLGYLDEDGYLFITGRSKEAINRGGEIIAPGEIEEACATHPSIKQCVAFSGPHSTLQARHPALCFWARLRNDAASCCMAFQACWEHETVGLLVVMEDGCMRVGLNGIVLHVQQRLHTTKWPTFIVYSDGLPTRGATRKVVRVGLDKMMNLPMMSDKTPIVVRHFETSCFTSPAGHTELTPAGNVAVNLTSIEKKLKTIPCLSQSEVVVVNSRDNHQNQMGSLVAFTTCPTVEEDALLSMASKLLPDYMLPTTIVPVDVIPRLPTGGIDVAALALQEGNAAFEGTATEKSLRQLWKTGLDQDVRGKDPDFFTSGGNSLSAGRLSHAIRDEFKVPWNIMAVFKFRSLAAMAKEIDRLSSIESAALEQLPPRAKIGGPQAKLSSTAPAVLIVQLLPLLLFQAIVTCMNFMTFLSLLLFFTSLIPGGYEIGLLCAIALTVFATTLVWPLVGIMLKWAILGRLGHGRFRLWGRIYLQWYVVDQILKICGKGIFTISPGMMRAYYRLLGARIGENVHIHPDADVGEADLLIISDNVSIDRFAIVRPFAAVHGTMKLAPIQIGAGSVIATRCVLTPGCHVRPNTYLPPNCSSAELKDSDPKFAKLDPSRFSGPPMYLKLLVGWPIVIVVNLIANSPWLAIIHLAVQPLKHERDMEDFLDTVAWFIMPTRIVYSIILRVTKETVVPFIYLGCVILIKRSIIGKFVPGDRGPTAPSRVLFNYWLMATLLPDEKLAGVLPLLGAHWEYVSIIYRLMGAKVGKNVFWPGSGFRIAEFDLLEVGDNVVFGSRSIIMTRDSEKSLPVKIMYNANVADRCYLSPGVTVEPFACLGSGTFAAAQSTFHAGSLWVGLSGGNPVLLESGYEDKYVPPPETTAFGRSAYQGEAQYSFVPWWLWPSLATLWHSYCKIHSAAFSFTALYWSMLLADARENMLDIDLARSHTSEKENFRQVLHFFVIFLSVYIFVHAARKVLDAVVLVGVKYCVIGQRLQGEMSWDVSDYNYRWKLFLMFQNLAPTLTSSIQGSAWIVWYYRALGCQIGTDVCLYPTGSDPMMTEPDLVRIEDGACINQAYIICHTNTRGNFALNTIYIGKDVTIHSGSKIMGGSVLEERCTVKEHTLVMVGDIMEKDMTWQGWPVRDFGIHSIEDIATQR</sequence>
<proteinExistence type="predicted"/>
<dbReference type="PANTHER" id="PTHR43201">
    <property type="entry name" value="ACYL-COA SYNTHETASE"/>
    <property type="match status" value="1"/>
</dbReference>
<dbReference type="GO" id="GO:0006631">
    <property type="term" value="P:fatty acid metabolic process"/>
    <property type="evidence" value="ECO:0007669"/>
    <property type="project" value="TreeGrafter"/>
</dbReference>
<dbReference type="Pfam" id="PF00501">
    <property type="entry name" value="AMP-binding"/>
    <property type="match status" value="1"/>
</dbReference>
<dbReference type="InterPro" id="IPR000873">
    <property type="entry name" value="AMP-dep_synth/lig_dom"/>
</dbReference>
<dbReference type="EMBL" id="LGRX02034114">
    <property type="protein sequence ID" value="KAK3238771.1"/>
    <property type="molecule type" value="Genomic_DNA"/>
</dbReference>
<feature type="transmembrane region" description="Helical" evidence="1">
    <location>
        <begin position="765"/>
        <end position="789"/>
    </location>
</feature>
<accession>A0AAE0BLM1</accession>
<dbReference type="Proteomes" id="UP001190700">
    <property type="component" value="Unassembled WGS sequence"/>
</dbReference>
<dbReference type="SUPFAM" id="SSF47336">
    <property type="entry name" value="ACP-like"/>
    <property type="match status" value="1"/>
</dbReference>
<evidence type="ECO:0000313" key="3">
    <source>
        <dbReference type="EMBL" id="KAK3238771.1"/>
    </source>
</evidence>
<keyword evidence="1" id="KW-0812">Transmembrane</keyword>
<feature type="transmembrane region" description="Helical" evidence="1">
    <location>
        <begin position="579"/>
        <end position="605"/>
    </location>
</feature>
<dbReference type="InterPro" id="IPR042099">
    <property type="entry name" value="ANL_N_sf"/>
</dbReference>
<feature type="non-terminal residue" evidence="3">
    <location>
        <position position="1291"/>
    </location>
</feature>
<dbReference type="InterPro" id="IPR009081">
    <property type="entry name" value="PP-bd_ACP"/>
</dbReference>
<feature type="transmembrane region" description="Helical" evidence="1">
    <location>
        <begin position="1091"/>
        <end position="1108"/>
    </location>
</feature>
<keyword evidence="1" id="KW-1133">Transmembrane helix</keyword>
<dbReference type="Gene3D" id="2.160.10.10">
    <property type="entry name" value="Hexapeptide repeat proteins"/>
    <property type="match status" value="3"/>
</dbReference>
<dbReference type="Gene3D" id="3.30.300.30">
    <property type="match status" value="2"/>
</dbReference>
<feature type="domain" description="Carrier" evidence="2">
    <location>
        <begin position="432"/>
        <end position="507"/>
    </location>
</feature>
<feature type="transmembrane region" description="Helical" evidence="1">
    <location>
        <begin position="826"/>
        <end position="843"/>
    </location>
</feature>
<gene>
    <name evidence="3" type="ORF">CYMTET_51249</name>
</gene>
<dbReference type="PROSITE" id="PS50075">
    <property type="entry name" value="CARRIER"/>
    <property type="match status" value="1"/>
</dbReference>
<dbReference type="Gene3D" id="3.40.50.12780">
    <property type="entry name" value="N-terminal domain of ligase-like"/>
    <property type="match status" value="1"/>
</dbReference>
<evidence type="ECO:0000259" key="2">
    <source>
        <dbReference type="PROSITE" id="PS50075"/>
    </source>
</evidence>
<dbReference type="Pfam" id="PF00550">
    <property type="entry name" value="PP-binding"/>
    <property type="match status" value="1"/>
</dbReference>
<organism evidence="3 4">
    <name type="scientific">Cymbomonas tetramitiformis</name>
    <dbReference type="NCBI Taxonomy" id="36881"/>
    <lineage>
        <taxon>Eukaryota</taxon>
        <taxon>Viridiplantae</taxon>
        <taxon>Chlorophyta</taxon>
        <taxon>Pyramimonadophyceae</taxon>
        <taxon>Pyramimonadales</taxon>
        <taxon>Pyramimonadaceae</taxon>
        <taxon>Cymbomonas</taxon>
    </lineage>
</organism>
<dbReference type="PANTHER" id="PTHR43201:SF10">
    <property type="entry name" value="CARRIER DOMAIN-CONTAINING PROTEIN"/>
    <property type="match status" value="1"/>
</dbReference>
<evidence type="ECO:0000256" key="1">
    <source>
        <dbReference type="SAM" id="Phobius"/>
    </source>
</evidence>
<dbReference type="InterPro" id="IPR011004">
    <property type="entry name" value="Trimer_LpxA-like_sf"/>
</dbReference>
<dbReference type="Gene3D" id="1.10.1200.10">
    <property type="entry name" value="ACP-like"/>
    <property type="match status" value="1"/>
</dbReference>
<evidence type="ECO:0000313" key="4">
    <source>
        <dbReference type="Proteomes" id="UP001190700"/>
    </source>
</evidence>
<reference evidence="3 4" key="1">
    <citation type="journal article" date="2015" name="Genome Biol. Evol.">
        <title>Comparative Genomics of a Bacterivorous Green Alga Reveals Evolutionary Causalities and Consequences of Phago-Mixotrophic Mode of Nutrition.</title>
        <authorList>
            <person name="Burns J.A."/>
            <person name="Paasch A."/>
            <person name="Narechania A."/>
            <person name="Kim E."/>
        </authorList>
    </citation>
    <scope>NUCLEOTIDE SEQUENCE [LARGE SCALE GENOMIC DNA]</scope>
    <source>
        <strain evidence="3 4">PLY_AMNH</strain>
    </source>
</reference>